<dbReference type="PANTHER" id="PTHR28527:SF1">
    <property type="entry name" value="SWI5-DEPENDENT RECOMBINATION DNA REPAIR PROTEIN 1"/>
    <property type="match status" value="1"/>
</dbReference>
<feature type="compositionally biased region" description="Basic residues" evidence="6">
    <location>
        <begin position="1"/>
        <end position="13"/>
    </location>
</feature>
<dbReference type="GO" id="GO:0005634">
    <property type="term" value="C:nucleus"/>
    <property type="evidence" value="ECO:0007669"/>
    <property type="project" value="UniProtKB-SubCell"/>
</dbReference>
<evidence type="ECO:0008006" key="9">
    <source>
        <dbReference type="Google" id="ProtNLM"/>
    </source>
</evidence>
<proteinExistence type="inferred from homology"/>
<keyword evidence="5" id="KW-0539">Nucleus</keyword>
<protein>
    <recommendedName>
        <fullName evidence="9">Swi5-dependent recombination DNA repair protein 1</fullName>
    </recommendedName>
</protein>
<evidence type="ECO:0000313" key="7">
    <source>
        <dbReference type="EMBL" id="KAF7718184.1"/>
    </source>
</evidence>
<accession>A0A8J8W9H4</accession>
<dbReference type="AlphaFoldDB" id="A0A8J8W9H4"/>
<reference evidence="7" key="1">
    <citation type="journal article" date="2020" name="Front. Microbiol.">
        <title>Gene regulatory networks of Penicillium echinulatum 2HH and Penicillium oxalicum 114-2 inferred by a computational biology approach.</title>
        <authorList>
            <person name="Lenz A.R."/>
            <person name="Galan-Vasquez E."/>
            <person name="Balbinot E."/>
            <person name="De Abreu F.P."/>
            <person name="De Oliveira N.S."/>
            <person name="Da Rosa L.O."/>
            <person name="De Avila E Silva S."/>
            <person name="Camassola M."/>
            <person name="Dillon A.J.P."/>
            <person name="Perez-Rueda E."/>
        </authorList>
    </citation>
    <scope>NUCLEOTIDE SEQUENCE</scope>
    <source>
        <strain evidence="7">S1M29</strain>
    </source>
</reference>
<dbReference type="PANTHER" id="PTHR28527">
    <property type="entry name" value="MATING-TYPE SWITCHING PROTEIN SWI2-RELATED"/>
    <property type="match status" value="1"/>
</dbReference>
<keyword evidence="3" id="KW-0227">DNA damage</keyword>
<feature type="compositionally biased region" description="Polar residues" evidence="6">
    <location>
        <begin position="274"/>
        <end position="295"/>
    </location>
</feature>
<keyword evidence="8" id="KW-1185">Reference proteome</keyword>
<comment type="caution">
    <text evidence="7">The sequence shown here is derived from an EMBL/GenBank/DDBJ whole genome shotgun (WGS) entry which is preliminary data.</text>
</comment>
<dbReference type="GO" id="GO:0006281">
    <property type="term" value="P:DNA repair"/>
    <property type="evidence" value="ECO:0007669"/>
    <property type="project" value="UniProtKB-KW"/>
</dbReference>
<dbReference type="OrthoDB" id="27934at2759"/>
<dbReference type="Proteomes" id="UP000631181">
    <property type="component" value="Unassembled WGS sequence"/>
</dbReference>
<evidence type="ECO:0000256" key="6">
    <source>
        <dbReference type="SAM" id="MobiDB-lite"/>
    </source>
</evidence>
<name>A0A8J8W9H4_9EURO</name>
<evidence type="ECO:0000256" key="2">
    <source>
        <dbReference type="ARBA" id="ARBA00008729"/>
    </source>
</evidence>
<evidence type="ECO:0000256" key="5">
    <source>
        <dbReference type="ARBA" id="ARBA00023242"/>
    </source>
</evidence>
<evidence type="ECO:0000313" key="8">
    <source>
        <dbReference type="Proteomes" id="UP000631181"/>
    </source>
</evidence>
<gene>
    <name evidence="7" type="ORF">PECM_002861</name>
</gene>
<keyword evidence="4" id="KW-0234">DNA repair</keyword>
<dbReference type="InterPro" id="IPR018468">
    <property type="entry name" value="SFR1/Mei5"/>
</dbReference>
<feature type="region of interest" description="Disordered" evidence="6">
    <location>
        <begin position="273"/>
        <end position="295"/>
    </location>
</feature>
<feature type="region of interest" description="Disordered" evidence="6">
    <location>
        <begin position="1"/>
        <end position="78"/>
    </location>
</feature>
<sequence>MANHHISSKHRRLNAAAALSKPFKSPLRRLDPPTDASGPSHKVTEAAHTSPETNLRSEESAPVPDPQSRKRPSEIAARPMRVAKRSAFASSLQSPCADPELLRLQKEERTMLARVAALKEELSLVKEAIRIESSNRDHELEALILKWRNASQEAANEVFEHAQERIARMGGLQAWRERSQQDAVRWNNDIDETQAHGNDDDSQTYDLEEGLVHGKDSPQNTSQDLSSEVILYLNSFRLKIELDLIPQSQDFTMGFMLRTMKIDERLIGFDSVSDKWSQPSDETGSNRSKPLSISS</sequence>
<evidence type="ECO:0000256" key="3">
    <source>
        <dbReference type="ARBA" id="ARBA00022763"/>
    </source>
</evidence>
<comment type="similarity">
    <text evidence="2">Belongs to the SFR1/MEI5 family.</text>
</comment>
<dbReference type="Pfam" id="PF10376">
    <property type="entry name" value="Mei5"/>
    <property type="match status" value="1"/>
</dbReference>
<dbReference type="Gene3D" id="6.10.140.1020">
    <property type="match status" value="1"/>
</dbReference>
<dbReference type="EMBL" id="WIWV01000018">
    <property type="protein sequence ID" value="KAF7718184.1"/>
    <property type="molecule type" value="Genomic_DNA"/>
</dbReference>
<evidence type="ECO:0000256" key="1">
    <source>
        <dbReference type="ARBA" id="ARBA00004123"/>
    </source>
</evidence>
<dbReference type="GO" id="GO:0006310">
    <property type="term" value="P:DNA recombination"/>
    <property type="evidence" value="ECO:0007669"/>
    <property type="project" value="TreeGrafter"/>
</dbReference>
<evidence type="ECO:0000256" key="4">
    <source>
        <dbReference type="ARBA" id="ARBA00023204"/>
    </source>
</evidence>
<organism evidence="7 8">
    <name type="scientific">Penicillium ucsense</name>
    <dbReference type="NCBI Taxonomy" id="2839758"/>
    <lineage>
        <taxon>Eukaryota</taxon>
        <taxon>Fungi</taxon>
        <taxon>Dikarya</taxon>
        <taxon>Ascomycota</taxon>
        <taxon>Pezizomycotina</taxon>
        <taxon>Eurotiomycetes</taxon>
        <taxon>Eurotiomycetidae</taxon>
        <taxon>Eurotiales</taxon>
        <taxon>Aspergillaceae</taxon>
        <taxon>Penicillium</taxon>
    </lineage>
</organism>
<comment type="subcellular location">
    <subcellularLocation>
        <location evidence="1">Nucleus</location>
    </subcellularLocation>
</comment>